<dbReference type="Pfam" id="PF01266">
    <property type="entry name" value="DAO"/>
    <property type="match status" value="1"/>
</dbReference>
<dbReference type="GO" id="GO:0055130">
    <property type="term" value="P:D-alanine catabolic process"/>
    <property type="evidence" value="ECO:0007669"/>
    <property type="project" value="TreeGrafter"/>
</dbReference>
<dbReference type="RefSeq" id="WP_130503547.1">
    <property type="nucleotide sequence ID" value="NZ_SHLI01000001.1"/>
</dbReference>
<dbReference type="NCBIfam" id="NF001933">
    <property type="entry name" value="PRK00711.1"/>
    <property type="match status" value="1"/>
</dbReference>
<organism evidence="4 5">
    <name type="scientific">Spiribacter vilamensis</name>
    <dbReference type="NCBI Taxonomy" id="531306"/>
    <lineage>
        <taxon>Bacteria</taxon>
        <taxon>Pseudomonadati</taxon>
        <taxon>Pseudomonadota</taxon>
        <taxon>Gammaproteobacteria</taxon>
        <taxon>Chromatiales</taxon>
        <taxon>Ectothiorhodospiraceae</taxon>
        <taxon>Spiribacter</taxon>
    </lineage>
</organism>
<dbReference type="SUPFAM" id="SSF51905">
    <property type="entry name" value="FAD/NAD(P)-binding domain"/>
    <property type="match status" value="1"/>
</dbReference>
<dbReference type="AlphaFoldDB" id="A0A4Q8D1U7"/>
<dbReference type="PANTHER" id="PTHR13847:SF280">
    <property type="entry name" value="D-AMINO ACID DEHYDROGENASE"/>
    <property type="match status" value="1"/>
</dbReference>
<sequence>MHITVIGGGLVGVTTAWYLLDGGHTVTLVDRAPELAAEASHANGAMLHASHTEPWNTPQALGQLLRWIGRENSPLLLRPTALPSLVGWGLGFLRYSRPHHHARNTAVNARLAVYSLELMRELEDRLPLEYTQRHAGILKIFRSEAEMQTAHAGSALMAESGVRHEALTPAAISHREPALADIEGDLAGGFFYPDDASGDARLFCQRLGEAAVDRGLTLRLGESVQHLRVEGGRLQAIDTDRGTIEADAFVLATGAEAPHLARQAGVRLPIRPVKGYSATLPVGGLEAAPVLPIIDDGRKIVITRLGDQLRIAGTAEFTGYDKTIRPQRVRTVLEQGLANFPALAEQVDAGSAEQWACLRPMTVDGPPILGQSGVGGLYLNTGAGHLGWTFAAGAGRVVADMIDGRTPAIDLAGLTLDRYR</sequence>
<evidence type="ECO:0000259" key="3">
    <source>
        <dbReference type="Pfam" id="PF01266"/>
    </source>
</evidence>
<dbReference type="GO" id="GO:0005737">
    <property type="term" value="C:cytoplasm"/>
    <property type="evidence" value="ECO:0007669"/>
    <property type="project" value="TreeGrafter"/>
</dbReference>
<keyword evidence="2" id="KW-0560">Oxidoreductase</keyword>
<feature type="domain" description="FAD dependent oxidoreductase" evidence="3">
    <location>
        <begin position="3"/>
        <end position="401"/>
    </location>
</feature>
<dbReference type="Gene3D" id="3.30.9.10">
    <property type="entry name" value="D-Amino Acid Oxidase, subunit A, domain 2"/>
    <property type="match status" value="1"/>
</dbReference>
<comment type="similarity">
    <text evidence="1">Belongs to the DadA oxidoreductase family.</text>
</comment>
<dbReference type="InterPro" id="IPR036188">
    <property type="entry name" value="FAD/NAD-bd_sf"/>
</dbReference>
<reference evidence="4 5" key="1">
    <citation type="submission" date="2019-02" db="EMBL/GenBank/DDBJ databases">
        <title>Genomic Encyclopedia of Type Strains, Phase IV (KMG-IV): sequencing the most valuable type-strain genomes for metagenomic binning, comparative biology and taxonomic classification.</title>
        <authorList>
            <person name="Goeker M."/>
        </authorList>
    </citation>
    <scope>NUCLEOTIDE SEQUENCE [LARGE SCALE GENOMIC DNA]</scope>
    <source>
        <strain evidence="4 5">DSM 21056</strain>
    </source>
</reference>
<evidence type="ECO:0000313" key="5">
    <source>
        <dbReference type="Proteomes" id="UP000292298"/>
    </source>
</evidence>
<name>A0A4Q8D1U7_9GAMM</name>
<dbReference type="GO" id="GO:0005886">
    <property type="term" value="C:plasma membrane"/>
    <property type="evidence" value="ECO:0007669"/>
    <property type="project" value="TreeGrafter"/>
</dbReference>
<dbReference type="GO" id="GO:0008718">
    <property type="term" value="F:D-amino-acid dehydrogenase activity"/>
    <property type="evidence" value="ECO:0007669"/>
    <property type="project" value="TreeGrafter"/>
</dbReference>
<dbReference type="EMBL" id="SHLI01000001">
    <property type="protein sequence ID" value="RZU99303.1"/>
    <property type="molecule type" value="Genomic_DNA"/>
</dbReference>
<keyword evidence="5" id="KW-1185">Reference proteome</keyword>
<protein>
    <submittedName>
        <fullName evidence="4">D-amino-acid dehydrogenase</fullName>
    </submittedName>
</protein>
<dbReference type="Gene3D" id="3.50.50.60">
    <property type="entry name" value="FAD/NAD(P)-binding domain"/>
    <property type="match status" value="2"/>
</dbReference>
<dbReference type="OrthoDB" id="9805337at2"/>
<evidence type="ECO:0000256" key="1">
    <source>
        <dbReference type="ARBA" id="ARBA00009410"/>
    </source>
</evidence>
<proteinExistence type="inferred from homology"/>
<comment type="caution">
    <text evidence="4">The sequence shown here is derived from an EMBL/GenBank/DDBJ whole genome shotgun (WGS) entry which is preliminary data.</text>
</comment>
<evidence type="ECO:0000256" key="2">
    <source>
        <dbReference type="ARBA" id="ARBA00023002"/>
    </source>
</evidence>
<gene>
    <name evidence="4" type="ORF">EV698_1588</name>
</gene>
<dbReference type="SUPFAM" id="SSF54373">
    <property type="entry name" value="FAD-linked reductases, C-terminal domain"/>
    <property type="match status" value="1"/>
</dbReference>
<accession>A0A4Q8D1U7</accession>
<dbReference type="InterPro" id="IPR006076">
    <property type="entry name" value="FAD-dep_OxRdtase"/>
</dbReference>
<evidence type="ECO:0000313" key="4">
    <source>
        <dbReference type="EMBL" id="RZU99303.1"/>
    </source>
</evidence>
<dbReference type="Proteomes" id="UP000292298">
    <property type="component" value="Unassembled WGS sequence"/>
</dbReference>
<dbReference type="PANTHER" id="PTHR13847">
    <property type="entry name" value="SARCOSINE DEHYDROGENASE-RELATED"/>
    <property type="match status" value="1"/>
</dbReference>